<dbReference type="AlphaFoldDB" id="A0A4S3PUK2"/>
<dbReference type="Gene3D" id="3.40.710.10">
    <property type="entry name" value="DD-peptidase/beta-lactamase superfamily"/>
    <property type="match status" value="1"/>
</dbReference>
<dbReference type="Proteomes" id="UP000306477">
    <property type="component" value="Unassembled WGS sequence"/>
</dbReference>
<protein>
    <recommendedName>
        <fullName evidence="1">Beta-lactamase class A catalytic domain-containing protein</fullName>
    </recommendedName>
</protein>
<reference evidence="2 3" key="1">
    <citation type="journal article" date="2019" name="Indoor Air">
        <title>Impacts of indoor surface finishes on bacterial viability.</title>
        <authorList>
            <person name="Hu J."/>
            <person name="Maamar S.B."/>
            <person name="Glawe A.J."/>
            <person name="Gottel N."/>
            <person name="Gilbert J.A."/>
            <person name="Hartmann E.M."/>
        </authorList>
    </citation>
    <scope>NUCLEOTIDE SEQUENCE [LARGE SCALE GENOMIC DNA]</scope>
    <source>
        <strain evidence="2 3">AF060A6</strain>
    </source>
</reference>
<organism evidence="2 3">
    <name type="scientific">Bacillus timonensis</name>
    <dbReference type="NCBI Taxonomy" id="1033734"/>
    <lineage>
        <taxon>Bacteria</taxon>
        <taxon>Bacillati</taxon>
        <taxon>Bacillota</taxon>
        <taxon>Bacilli</taxon>
        <taxon>Bacillales</taxon>
        <taxon>Bacillaceae</taxon>
        <taxon>Bacillus</taxon>
    </lineage>
</organism>
<proteinExistence type="predicted"/>
<dbReference type="OrthoDB" id="2835798at2"/>
<dbReference type="GO" id="GO:0008800">
    <property type="term" value="F:beta-lactamase activity"/>
    <property type="evidence" value="ECO:0007669"/>
    <property type="project" value="InterPro"/>
</dbReference>
<name>A0A4S3PUK2_9BACI</name>
<dbReference type="InterPro" id="IPR045155">
    <property type="entry name" value="Beta-lactam_cat"/>
</dbReference>
<feature type="domain" description="Beta-lactamase class A catalytic" evidence="1">
    <location>
        <begin position="21"/>
        <end position="216"/>
    </location>
</feature>
<dbReference type="SUPFAM" id="SSF56601">
    <property type="entry name" value="beta-lactamase/transpeptidase-like"/>
    <property type="match status" value="1"/>
</dbReference>
<gene>
    <name evidence="2" type="ORF">E1I69_09245</name>
</gene>
<keyword evidence="3" id="KW-1185">Reference proteome</keyword>
<dbReference type="EMBL" id="SLUB01000012">
    <property type="protein sequence ID" value="THE13046.1"/>
    <property type="molecule type" value="Genomic_DNA"/>
</dbReference>
<sequence length="255" mass="29085">MLKILEKVNEIKSGEVGIIIYSQLKQEIVLSHNEKLVVPLASTAKVAIGFCIAKLVEEGHCKWNDILTNISYDPKEDSNELYPHFQNRDNIALQAAVEVMIACHDQFIANRIVQFLGGWEKVNKMIKSYYHRVNISPDPRSSDNNGELNHLMNLLCEVYKGYEHNPELWHPLINGLVRQRGEIDGIPSHLLNHMTGGLEDLIVDMGIMGEFTKHPLLYVLGAKNLPNRYTEKLADEKMMEAVKLIYNKYCNQDDA</sequence>
<accession>A0A4S3PUK2</accession>
<evidence type="ECO:0000259" key="1">
    <source>
        <dbReference type="Pfam" id="PF13354"/>
    </source>
</evidence>
<evidence type="ECO:0000313" key="2">
    <source>
        <dbReference type="EMBL" id="THE13046.1"/>
    </source>
</evidence>
<dbReference type="InterPro" id="IPR012338">
    <property type="entry name" value="Beta-lactam/transpept-like"/>
</dbReference>
<dbReference type="Pfam" id="PF13354">
    <property type="entry name" value="Beta-lactamase2"/>
    <property type="match status" value="1"/>
</dbReference>
<dbReference type="GO" id="GO:0030655">
    <property type="term" value="P:beta-lactam antibiotic catabolic process"/>
    <property type="evidence" value="ECO:0007669"/>
    <property type="project" value="InterPro"/>
</dbReference>
<evidence type="ECO:0000313" key="3">
    <source>
        <dbReference type="Proteomes" id="UP000306477"/>
    </source>
</evidence>
<comment type="caution">
    <text evidence="2">The sequence shown here is derived from an EMBL/GenBank/DDBJ whole genome shotgun (WGS) entry which is preliminary data.</text>
</comment>
<dbReference type="RefSeq" id="WP_136379322.1">
    <property type="nucleotide sequence ID" value="NZ_SLUB01000012.1"/>
</dbReference>